<dbReference type="PaxDb" id="79929-MTBMA_c06700"/>
<dbReference type="GeneID" id="77399450"/>
<proteinExistence type="predicted"/>
<dbReference type="PROSITE" id="PS00198">
    <property type="entry name" value="4FE4S_FER_1"/>
    <property type="match status" value="1"/>
</dbReference>
<accession>D9PVL7</accession>
<dbReference type="EMBL" id="CP001710">
    <property type="protein sequence ID" value="ADL58265.1"/>
    <property type="molecule type" value="Genomic_DNA"/>
</dbReference>
<evidence type="ECO:0000313" key="3">
    <source>
        <dbReference type="Proteomes" id="UP000000345"/>
    </source>
</evidence>
<dbReference type="InterPro" id="IPR017896">
    <property type="entry name" value="4Fe4S_Fe-S-bd"/>
</dbReference>
<name>D9PVL7_METTM</name>
<dbReference type="InterPro" id="IPR017900">
    <property type="entry name" value="4Fe4S_Fe_S_CS"/>
</dbReference>
<dbReference type="KEGG" id="mmg:MTBMA_c06700"/>
<dbReference type="Proteomes" id="UP000000345">
    <property type="component" value="Chromosome"/>
</dbReference>
<dbReference type="GO" id="GO:0016491">
    <property type="term" value="F:oxidoreductase activity"/>
    <property type="evidence" value="ECO:0007669"/>
    <property type="project" value="UniProtKB-ARBA"/>
</dbReference>
<dbReference type="OrthoDB" id="57427at2157"/>
<dbReference type="RefSeq" id="WP_013295489.1">
    <property type="nucleotide sequence ID" value="NC_014408.1"/>
</dbReference>
<dbReference type="STRING" id="79929.MTBMA_c06700"/>
<dbReference type="Pfam" id="PF00037">
    <property type="entry name" value="Fer4"/>
    <property type="match status" value="1"/>
</dbReference>
<keyword evidence="3" id="KW-1185">Reference proteome</keyword>
<dbReference type="PANTHER" id="PTHR42827">
    <property type="entry name" value="IRON-SULFUR CLUSTER-BINDING PROTEIN-RELATED"/>
    <property type="match status" value="1"/>
</dbReference>
<gene>
    <name evidence="2" type="ordered locus">MTBMA_c06700</name>
</gene>
<feature type="domain" description="4Fe-4S ferredoxin-type" evidence="1">
    <location>
        <begin position="192"/>
        <end position="221"/>
    </location>
</feature>
<feature type="domain" description="4Fe-4S ferredoxin-type" evidence="1">
    <location>
        <begin position="225"/>
        <end position="258"/>
    </location>
</feature>
<reference key="1">
    <citation type="submission" date="2009-08" db="EMBL/GenBank/DDBJ databases">
        <title>The genome sequence of Methanothermobacter marburgensis.</title>
        <authorList>
            <person name="Kaster A."/>
            <person name="Seedorf H."/>
            <person name="Goenrich M."/>
            <person name="Wiezer A."/>
            <person name="Liesegang H."/>
            <person name="Thauer R."/>
            <person name="Gottschalk G."/>
        </authorList>
    </citation>
    <scope>NUCLEOTIDE SEQUENCE</scope>
    <source>
        <strain>Marburg</strain>
    </source>
</reference>
<dbReference type="PROSITE" id="PS51379">
    <property type="entry name" value="4FE4S_FER_2"/>
    <property type="match status" value="2"/>
</dbReference>
<protein>
    <recommendedName>
        <fullName evidence="1">4Fe-4S ferredoxin-type domain-containing protein</fullName>
    </recommendedName>
</protein>
<dbReference type="SUPFAM" id="SSF54862">
    <property type="entry name" value="4Fe-4S ferredoxins"/>
    <property type="match status" value="1"/>
</dbReference>
<dbReference type="AlphaFoldDB" id="D9PVL7"/>
<dbReference type="PANTHER" id="PTHR42827:SF1">
    <property type="entry name" value="IRON-SULFUR CLUSTER-BINDING PROTEIN"/>
    <property type="match status" value="1"/>
</dbReference>
<dbReference type="HOGENOM" id="CLU_074284_0_0_2"/>
<organism evidence="2 3">
    <name type="scientific">Methanothermobacter marburgensis (strain ATCC BAA-927 / DSM 2133 / JCM 14651 / NBRC 100331 / OCM 82 / Marburg)</name>
    <name type="common">Methanobacterium thermoautotrophicum</name>
    <dbReference type="NCBI Taxonomy" id="79929"/>
    <lineage>
        <taxon>Archaea</taxon>
        <taxon>Methanobacteriati</taxon>
        <taxon>Methanobacteriota</taxon>
        <taxon>Methanomada group</taxon>
        <taxon>Methanobacteria</taxon>
        <taxon>Methanobacteriales</taxon>
        <taxon>Methanobacteriaceae</taxon>
        <taxon>Methanothermobacter</taxon>
    </lineage>
</organism>
<evidence type="ECO:0000259" key="1">
    <source>
        <dbReference type="PROSITE" id="PS51379"/>
    </source>
</evidence>
<reference evidence="2 3" key="2">
    <citation type="journal article" date="2010" name="J. Bacteriol.">
        <title>Complete genome sequence of Methanothermobacter marburgensis, a methanoarchaeon model organism.</title>
        <authorList>
            <person name="Liesegang H."/>
            <person name="Kaster A.K."/>
            <person name="Wiezer A."/>
            <person name="Goenrich M."/>
            <person name="Wollherr A."/>
            <person name="Seedorf H."/>
            <person name="Gottschalk G."/>
            <person name="Thauer R.K."/>
        </authorList>
    </citation>
    <scope>NUCLEOTIDE SEQUENCE [LARGE SCALE GENOMIC DNA]</scope>
    <source>
        <strain evidence="3">ATCC BAA-927 / DSM 2133 / JCM 14651 / NBRC 100331 / OCM 82 / Marburg</strain>
    </source>
</reference>
<sequence length="270" mass="29784">MKNKNSGCCEDKAEVNGEKCECSCNCGFLEYPDECRVPEPEDPSEKADDEFLGRLEEYARSLGISNIGYARLTPDVILAADPPYRNAVVLTVDMDDDLVLTPPGREAREMNDRLYEKLADLTFRVADYLRINGYGAVAIHPLSGLIDLPLLGQNAGIGFKGRNGLLISPRKGPAQKISAVLTGISDLPYGSSDHEWIPFYCRRCGRCIRACPQDALVEVETCCGSTVLLLDDRCTGCSDGCTRCIESCPFYRKDYENIRSAFKRAAKNQG</sequence>
<dbReference type="GeneID" id="9704378"/>
<evidence type="ECO:0000313" key="2">
    <source>
        <dbReference type="EMBL" id="ADL58265.1"/>
    </source>
</evidence>